<protein>
    <recommendedName>
        <fullName evidence="3">CCHC-type domain-containing protein</fullName>
    </recommendedName>
</protein>
<evidence type="ECO:0000259" key="3">
    <source>
        <dbReference type="PROSITE" id="PS50158"/>
    </source>
</evidence>
<evidence type="ECO:0000313" key="4">
    <source>
        <dbReference type="EMBL" id="KAF5378364.1"/>
    </source>
</evidence>
<sequence>MNMCTRTRNRVRARARARANILPFGHQAANCPKAGTPTCYNCGAEGHVSRDCSMEAKPKSCYKCGQEGHISRDCPDTSATGFSGGNTECYRCGKIGHIARACTDPAAGGSYGGGFSGGGGAQKTWCVLSLPIGGVDDDELMTGASPATLAEALAICPATVSRAPSATTATAWATSAGIVPRLRNVLVTPAVLKATSPVIAPELVQPMPPPELVRCL</sequence>
<dbReference type="SUPFAM" id="SSF57756">
    <property type="entry name" value="Retrovirus zinc finger-like domains"/>
    <property type="match status" value="2"/>
</dbReference>
<evidence type="ECO:0000313" key="5">
    <source>
        <dbReference type="Proteomes" id="UP000565441"/>
    </source>
</evidence>
<comment type="caution">
    <text evidence="4">The sequence shown here is derived from an EMBL/GenBank/DDBJ whole genome shotgun (WGS) entry which is preliminary data.</text>
</comment>
<reference evidence="4 5" key="1">
    <citation type="journal article" date="2020" name="ISME J.">
        <title>Uncovering the hidden diversity of litter-decomposition mechanisms in mushroom-forming fungi.</title>
        <authorList>
            <person name="Floudas D."/>
            <person name="Bentzer J."/>
            <person name="Ahren D."/>
            <person name="Johansson T."/>
            <person name="Persson P."/>
            <person name="Tunlid A."/>
        </authorList>
    </citation>
    <scope>NUCLEOTIDE SEQUENCE [LARGE SCALE GENOMIC DNA]</scope>
    <source>
        <strain evidence="4 5">CBS 661.87</strain>
    </source>
</reference>
<dbReference type="InterPro" id="IPR036875">
    <property type="entry name" value="Znf_CCHC_sf"/>
</dbReference>
<dbReference type="Pfam" id="PF00098">
    <property type="entry name" value="zf-CCHC"/>
    <property type="match status" value="3"/>
</dbReference>
<dbReference type="InterPro" id="IPR001878">
    <property type="entry name" value="Znf_CCHC"/>
</dbReference>
<dbReference type="InterPro" id="IPR051714">
    <property type="entry name" value="Znf_CCHC_NABP"/>
</dbReference>
<gene>
    <name evidence="4" type="ORF">D9615_008745</name>
</gene>
<proteinExistence type="predicted"/>
<feature type="domain" description="CCHC-type" evidence="3">
    <location>
        <begin position="39"/>
        <end position="52"/>
    </location>
</feature>
<dbReference type="Gene3D" id="4.10.60.10">
    <property type="entry name" value="Zinc finger, CCHC-type"/>
    <property type="match status" value="3"/>
</dbReference>
<feature type="domain" description="CCHC-type" evidence="3">
    <location>
        <begin position="61"/>
        <end position="76"/>
    </location>
</feature>
<accession>A0A8H5H7X2</accession>
<evidence type="ECO:0000256" key="1">
    <source>
        <dbReference type="ARBA" id="ARBA00022664"/>
    </source>
</evidence>
<dbReference type="GO" id="GO:0003676">
    <property type="term" value="F:nucleic acid binding"/>
    <property type="evidence" value="ECO:0007669"/>
    <property type="project" value="InterPro"/>
</dbReference>
<keyword evidence="2" id="KW-0479">Metal-binding</keyword>
<dbReference type="PANTHER" id="PTHR23002">
    <property type="entry name" value="ZINC FINGER CCHC DOMAIN CONTAINING PROTEIN"/>
    <property type="match status" value="1"/>
</dbReference>
<dbReference type="OrthoDB" id="2527451at2759"/>
<dbReference type="AlphaFoldDB" id="A0A8H5H7X2"/>
<feature type="domain" description="CCHC-type" evidence="3">
    <location>
        <begin position="89"/>
        <end position="104"/>
    </location>
</feature>
<keyword evidence="2" id="KW-0862">Zinc</keyword>
<dbReference type="PROSITE" id="PS50158">
    <property type="entry name" value="ZF_CCHC"/>
    <property type="match status" value="3"/>
</dbReference>
<keyword evidence="1" id="KW-0507">mRNA processing</keyword>
<keyword evidence="2" id="KW-0863">Zinc-finger</keyword>
<dbReference type="SMART" id="SM00343">
    <property type="entry name" value="ZnF_C2HC"/>
    <property type="match status" value="3"/>
</dbReference>
<dbReference type="Proteomes" id="UP000565441">
    <property type="component" value="Unassembled WGS sequence"/>
</dbReference>
<dbReference type="EMBL" id="JAACJP010000020">
    <property type="protein sequence ID" value="KAF5378364.1"/>
    <property type="molecule type" value="Genomic_DNA"/>
</dbReference>
<keyword evidence="5" id="KW-1185">Reference proteome</keyword>
<dbReference type="GO" id="GO:0006397">
    <property type="term" value="P:mRNA processing"/>
    <property type="evidence" value="ECO:0007669"/>
    <property type="project" value="UniProtKB-KW"/>
</dbReference>
<name>A0A8H5H7X2_9AGAR</name>
<organism evidence="4 5">
    <name type="scientific">Tricholomella constricta</name>
    <dbReference type="NCBI Taxonomy" id="117010"/>
    <lineage>
        <taxon>Eukaryota</taxon>
        <taxon>Fungi</taxon>
        <taxon>Dikarya</taxon>
        <taxon>Basidiomycota</taxon>
        <taxon>Agaricomycotina</taxon>
        <taxon>Agaricomycetes</taxon>
        <taxon>Agaricomycetidae</taxon>
        <taxon>Agaricales</taxon>
        <taxon>Tricholomatineae</taxon>
        <taxon>Lyophyllaceae</taxon>
        <taxon>Tricholomella</taxon>
    </lineage>
</organism>
<dbReference type="GO" id="GO:0008270">
    <property type="term" value="F:zinc ion binding"/>
    <property type="evidence" value="ECO:0007669"/>
    <property type="project" value="UniProtKB-KW"/>
</dbReference>
<evidence type="ECO:0000256" key="2">
    <source>
        <dbReference type="PROSITE-ProRule" id="PRU00047"/>
    </source>
</evidence>